<name>A0ABP4YH74_9ACTN</name>
<keyword evidence="3" id="KW-0902">Two-component regulatory system</keyword>
<feature type="domain" description="Histidine kinase" evidence="6">
    <location>
        <begin position="294"/>
        <end position="381"/>
    </location>
</feature>
<dbReference type="SMART" id="SM00387">
    <property type="entry name" value="HATPase_c"/>
    <property type="match status" value="1"/>
</dbReference>
<comment type="caution">
    <text evidence="7">The sequence shown here is derived from an EMBL/GenBank/DDBJ whole genome shotgun (WGS) entry which is preliminary data.</text>
</comment>
<accession>A0ABP4YH74</accession>
<evidence type="ECO:0000256" key="5">
    <source>
        <dbReference type="SAM" id="Phobius"/>
    </source>
</evidence>
<evidence type="ECO:0000259" key="6">
    <source>
        <dbReference type="PROSITE" id="PS50109"/>
    </source>
</evidence>
<dbReference type="Proteomes" id="UP001500218">
    <property type="component" value="Unassembled WGS sequence"/>
</dbReference>
<dbReference type="EMBL" id="BAAALT010000121">
    <property type="protein sequence ID" value="GAA1813007.1"/>
    <property type="molecule type" value="Genomic_DNA"/>
</dbReference>
<keyword evidence="1" id="KW-0808">Transferase</keyword>
<evidence type="ECO:0000313" key="8">
    <source>
        <dbReference type="Proteomes" id="UP001500218"/>
    </source>
</evidence>
<dbReference type="PANTHER" id="PTHR24421:SF59">
    <property type="entry name" value="OXYGEN SENSOR HISTIDINE KINASE NREB"/>
    <property type="match status" value="1"/>
</dbReference>
<evidence type="ECO:0000256" key="4">
    <source>
        <dbReference type="SAM" id="Coils"/>
    </source>
</evidence>
<evidence type="ECO:0000256" key="3">
    <source>
        <dbReference type="ARBA" id="ARBA00023012"/>
    </source>
</evidence>
<evidence type="ECO:0000313" key="7">
    <source>
        <dbReference type="EMBL" id="GAA1813007.1"/>
    </source>
</evidence>
<feature type="coiled-coil region" evidence="4">
    <location>
        <begin position="164"/>
        <end position="191"/>
    </location>
</feature>
<feature type="transmembrane region" description="Helical" evidence="5">
    <location>
        <begin position="36"/>
        <end position="54"/>
    </location>
</feature>
<dbReference type="Gene3D" id="1.20.5.1930">
    <property type="match status" value="1"/>
</dbReference>
<dbReference type="InterPro" id="IPR036890">
    <property type="entry name" value="HATPase_C_sf"/>
</dbReference>
<dbReference type="PROSITE" id="PS50109">
    <property type="entry name" value="HIS_KIN"/>
    <property type="match status" value="1"/>
</dbReference>
<keyword evidence="5" id="KW-0812">Transmembrane</keyword>
<dbReference type="InterPro" id="IPR005467">
    <property type="entry name" value="His_kinase_dom"/>
</dbReference>
<dbReference type="Gene3D" id="3.30.565.10">
    <property type="entry name" value="Histidine kinase-like ATPase, C-terminal domain"/>
    <property type="match status" value="1"/>
</dbReference>
<dbReference type="Pfam" id="PF07730">
    <property type="entry name" value="HisKA_3"/>
    <property type="match status" value="1"/>
</dbReference>
<sequence>MAEVAGGRPAAWVSPVVYAAVLAGGLYFHAVAGGQFSTVAGFVAGLAALFGLDLSERRRWPARTPVGAAVALLVARLALFVTVAALDGSGVSRVLLVLVPFTAYFAFGRAVAVALGVASVGVLVVGFSLAVPRWFGNPEYVSDLLMFGLGVLLAVAMAAVAVSAQESRARLAASMRELAELSAAAERLRLARDIHDSLGHHLTAVSVQLRKASAFLDLDRPAAEQALADAQWSAGTALREVRESVGALRADATPFRLAAALAQLARHAQDDALAVLVEVTGDEDGYDTATLTALYRAAQEGLTNARRHGEATEVRVAARFADDAARLVVEDNGRGFPAGTPGGGFGLRGMRERVELLGGSLNIDGASPGRTTLTVTVPRAAT</sequence>
<dbReference type="InterPro" id="IPR050482">
    <property type="entry name" value="Sensor_HK_TwoCompSys"/>
</dbReference>
<evidence type="ECO:0000256" key="1">
    <source>
        <dbReference type="ARBA" id="ARBA00022679"/>
    </source>
</evidence>
<dbReference type="CDD" id="cd16917">
    <property type="entry name" value="HATPase_UhpB-NarQ-NarX-like"/>
    <property type="match status" value="1"/>
</dbReference>
<dbReference type="PANTHER" id="PTHR24421">
    <property type="entry name" value="NITRATE/NITRITE SENSOR PROTEIN NARX-RELATED"/>
    <property type="match status" value="1"/>
</dbReference>
<feature type="transmembrane region" description="Helical" evidence="5">
    <location>
        <begin position="66"/>
        <end position="86"/>
    </location>
</feature>
<keyword evidence="8" id="KW-1185">Reference proteome</keyword>
<dbReference type="Pfam" id="PF02518">
    <property type="entry name" value="HATPase_c"/>
    <property type="match status" value="1"/>
</dbReference>
<dbReference type="SUPFAM" id="SSF55874">
    <property type="entry name" value="ATPase domain of HSP90 chaperone/DNA topoisomerase II/histidine kinase"/>
    <property type="match status" value="1"/>
</dbReference>
<dbReference type="InterPro" id="IPR003594">
    <property type="entry name" value="HATPase_dom"/>
</dbReference>
<gene>
    <name evidence="7" type="ORF">GCM10009682_37720</name>
</gene>
<feature type="transmembrane region" description="Helical" evidence="5">
    <location>
        <begin position="106"/>
        <end position="132"/>
    </location>
</feature>
<keyword evidence="5" id="KW-1133">Transmembrane helix</keyword>
<feature type="transmembrane region" description="Helical" evidence="5">
    <location>
        <begin position="12"/>
        <end position="30"/>
    </location>
</feature>
<proteinExistence type="predicted"/>
<keyword evidence="4" id="KW-0175">Coiled coil</keyword>
<protein>
    <recommendedName>
        <fullName evidence="6">Histidine kinase domain-containing protein</fullName>
    </recommendedName>
</protein>
<keyword evidence="5" id="KW-0472">Membrane</keyword>
<feature type="transmembrane region" description="Helical" evidence="5">
    <location>
        <begin position="144"/>
        <end position="164"/>
    </location>
</feature>
<keyword evidence="2" id="KW-0418">Kinase</keyword>
<evidence type="ECO:0000256" key="2">
    <source>
        <dbReference type="ARBA" id="ARBA00022777"/>
    </source>
</evidence>
<dbReference type="RefSeq" id="WP_344133634.1">
    <property type="nucleotide sequence ID" value="NZ_BAAALT010000121.1"/>
</dbReference>
<reference evidence="8" key="1">
    <citation type="journal article" date="2019" name="Int. J. Syst. Evol. Microbiol.">
        <title>The Global Catalogue of Microorganisms (GCM) 10K type strain sequencing project: providing services to taxonomists for standard genome sequencing and annotation.</title>
        <authorList>
            <consortium name="The Broad Institute Genomics Platform"/>
            <consortium name="The Broad Institute Genome Sequencing Center for Infectious Disease"/>
            <person name="Wu L."/>
            <person name="Ma J."/>
        </authorList>
    </citation>
    <scope>NUCLEOTIDE SEQUENCE [LARGE SCALE GENOMIC DNA]</scope>
    <source>
        <strain evidence="8">JCM 13250</strain>
    </source>
</reference>
<dbReference type="InterPro" id="IPR011712">
    <property type="entry name" value="Sig_transdc_His_kin_sub3_dim/P"/>
</dbReference>
<organism evidence="7 8">
    <name type="scientific">Luedemannella flava</name>
    <dbReference type="NCBI Taxonomy" id="349316"/>
    <lineage>
        <taxon>Bacteria</taxon>
        <taxon>Bacillati</taxon>
        <taxon>Actinomycetota</taxon>
        <taxon>Actinomycetes</taxon>
        <taxon>Micromonosporales</taxon>
        <taxon>Micromonosporaceae</taxon>
        <taxon>Luedemannella</taxon>
    </lineage>
</organism>